<dbReference type="InterPro" id="IPR050465">
    <property type="entry name" value="UPF0194_transport"/>
</dbReference>
<evidence type="ECO:0000256" key="3">
    <source>
        <dbReference type="SAM" id="Coils"/>
    </source>
</evidence>
<dbReference type="Proteomes" id="UP000464675">
    <property type="component" value="Chromosome"/>
</dbReference>
<sequence length="332" mass="36452">MALLLAACSGGERDKVATVAERASMQPIPGELESARSMMVAPPAIKRMWQYSIKRMVPENSHVEKGTVVVEFDDKSVREGLIEKKSELKRQRSELNNTLLKEGQTAKDDILSIEEKRAEFEKAERRANILDQSMSRIEREKAAIDFEIARNDLALARELAEMHKRTGALRISMARHKVARYEGEVAALEAEMEKLKVKASIGGLVQYVANWKGEKPAAGESVRFGQPVLQISDLGQIRVRAQADEVDKAFLRIGTGVEVAIDGAEAITLNGQILELGRVVRDRARGDRRRVVDLLVGLEEVGSTSLKPGMTASLTLGGSDSKQMAPPAGEVL</sequence>
<keyword evidence="7" id="KW-1185">Reference proteome</keyword>
<dbReference type="OrthoDB" id="9811754at2"/>
<keyword evidence="2 3" id="KW-0175">Coiled coil</keyword>
<dbReference type="Gene3D" id="2.40.30.170">
    <property type="match status" value="1"/>
</dbReference>
<evidence type="ECO:0000256" key="2">
    <source>
        <dbReference type="ARBA" id="ARBA00023054"/>
    </source>
</evidence>
<dbReference type="PANTHER" id="PTHR32347:SF23">
    <property type="entry name" value="BLL5650 PROTEIN"/>
    <property type="match status" value="1"/>
</dbReference>
<comment type="subcellular location">
    <subcellularLocation>
        <location evidence="1">Cell envelope</location>
    </subcellularLocation>
</comment>
<evidence type="ECO:0000313" key="5">
    <source>
        <dbReference type="EMBL" id="MBB5210087.1"/>
    </source>
</evidence>
<evidence type="ECO:0000313" key="8">
    <source>
        <dbReference type="Proteomes" id="UP000563601"/>
    </source>
</evidence>
<dbReference type="EMBL" id="JACHHR010000001">
    <property type="protein sequence ID" value="MBB5210087.1"/>
    <property type="molecule type" value="Genomic_DNA"/>
</dbReference>
<reference evidence="5 8" key="2">
    <citation type="submission" date="2020-08" db="EMBL/GenBank/DDBJ databases">
        <title>Genomic Encyclopedia of Type Strains, Phase IV (KMG-IV): sequencing the most valuable type-strain genomes for metagenomic binning, comparative biology and taxonomic classification.</title>
        <authorList>
            <person name="Goeker M."/>
        </authorList>
    </citation>
    <scope>NUCLEOTIDE SEQUENCE [LARGE SCALE GENOMIC DNA]</scope>
    <source>
        <strain evidence="5 8">DSM 11525</strain>
    </source>
</reference>
<dbReference type="PANTHER" id="PTHR32347">
    <property type="entry name" value="EFFLUX SYSTEM COMPONENT YKNX-RELATED"/>
    <property type="match status" value="1"/>
</dbReference>
<dbReference type="GO" id="GO:0030313">
    <property type="term" value="C:cell envelope"/>
    <property type="evidence" value="ECO:0007669"/>
    <property type="project" value="UniProtKB-SubCell"/>
</dbReference>
<gene>
    <name evidence="6" type="ORF">GTQ55_10665</name>
    <name evidence="5" type="ORF">HNQ53_000275</name>
</gene>
<accession>A0A6P1TCL1</accession>
<dbReference type="EMBL" id="CP047491">
    <property type="protein sequence ID" value="QHQ39393.1"/>
    <property type="molecule type" value="Genomic_DNA"/>
</dbReference>
<organism evidence="5 8">
    <name type="scientific">Microbulbifer hydrolyticus</name>
    <dbReference type="NCBI Taxonomy" id="48074"/>
    <lineage>
        <taxon>Bacteria</taxon>
        <taxon>Pseudomonadati</taxon>
        <taxon>Pseudomonadota</taxon>
        <taxon>Gammaproteobacteria</taxon>
        <taxon>Cellvibrionales</taxon>
        <taxon>Microbulbiferaceae</taxon>
        <taxon>Microbulbifer</taxon>
    </lineage>
</organism>
<feature type="coiled-coil region" evidence="3">
    <location>
        <begin position="78"/>
        <end position="140"/>
    </location>
</feature>
<dbReference type="AlphaFoldDB" id="A0A6P1TCL1"/>
<dbReference type="Proteomes" id="UP000563601">
    <property type="component" value="Unassembled WGS sequence"/>
</dbReference>
<dbReference type="RefSeq" id="WP_161858711.1">
    <property type="nucleotide sequence ID" value="NZ_JACHHR010000001.1"/>
</dbReference>
<proteinExistence type="predicted"/>
<feature type="compositionally biased region" description="Polar residues" evidence="4">
    <location>
        <begin position="312"/>
        <end position="322"/>
    </location>
</feature>
<evidence type="ECO:0000256" key="1">
    <source>
        <dbReference type="ARBA" id="ARBA00004196"/>
    </source>
</evidence>
<evidence type="ECO:0000313" key="7">
    <source>
        <dbReference type="Proteomes" id="UP000464675"/>
    </source>
</evidence>
<feature type="coiled-coil region" evidence="3">
    <location>
        <begin position="171"/>
        <end position="198"/>
    </location>
</feature>
<name>A0A6P1TCL1_9GAMM</name>
<feature type="region of interest" description="Disordered" evidence="4">
    <location>
        <begin position="309"/>
        <end position="332"/>
    </location>
</feature>
<evidence type="ECO:0000256" key="4">
    <source>
        <dbReference type="SAM" id="MobiDB-lite"/>
    </source>
</evidence>
<protein>
    <submittedName>
        <fullName evidence="6">HlyD family efflux transporter periplasmic adaptor subunit</fullName>
    </submittedName>
    <submittedName>
        <fullName evidence="5">Multidrug efflux pump subunit AcrA (Membrane-fusion protein)</fullName>
    </submittedName>
</protein>
<evidence type="ECO:0000313" key="6">
    <source>
        <dbReference type="EMBL" id="QHQ39393.1"/>
    </source>
</evidence>
<reference evidence="6 7" key="1">
    <citation type="submission" date="2020-01" db="EMBL/GenBank/DDBJ databases">
        <title>The possibility of degradation of plastic by Microbulbifer hydrolyticus IRE-31.</title>
        <authorList>
            <person name="Liu L."/>
        </authorList>
    </citation>
    <scope>NUCLEOTIDE SEQUENCE [LARGE SCALE GENOMIC DNA]</scope>
    <source>
        <strain evidence="6 7">IRE-31</strain>
    </source>
</reference>